<dbReference type="PATRIC" id="fig|1208323.3.peg.1411"/>
<keyword evidence="11" id="KW-1185">Reference proteome</keyword>
<dbReference type="GO" id="GO:0005576">
    <property type="term" value="C:extracellular region"/>
    <property type="evidence" value="ECO:0007669"/>
    <property type="project" value="UniProtKB-SubCell"/>
</dbReference>
<feature type="region of interest" description="Disordered" evidence="8">
    <location>
        <begin position="114"/>
        <end position="141"/>
    </location>
</feature>
<dbReference type="PRINTS" id="PR00313">
    <property type="entry name" value="CABNDNGRPT"/>
</dbReference>
<feature type="region of interest" description="Disordered" evidence="8">
    <location>
        <begin position="244"/>
        <end position="321"/>
    </location>
</feature>
<dbReference type="InterPro" id="IPR018511">
    <property type="entry name" value="Hemolysin-typ_Ca-bd_CS"/>
</dbReference>
<evidence type="ECO:0000313" key="10">
    <source>
        <dbReference type="EMBL" id="EKE72676.1"/>
    </source>
</evidence>
<dbReference type="InterPro" id="IPR003587">
    <property type="entry name" value="Hint_dom_N"/>
</dbReference>
<feature type="domain" description="Hint" evidence="9">
    <location>
        <begin position="429"/>
        <end position="545"/>
    </location>
</feature>
<dbReference type="SUPFAM" id="SSF51294">
    <property type="entry name" value="Hedgehog/intein (Hint) domain"/>
    <property type="match status" value="1"/>
</dbReference>
<sequence length="652" mass="68069">MADINGTNGNDSWTNDDTNDRYFGHDGDDTMRGGNGTQVLYPGTNPTANGDWIYGGNGNDLYYGNGGNDNLIEYENTTGRDTMFGGNGNDTLNGGADNDRLFGDAGNDAVVGGSGNDHIEGDNASMTTSGGNDTLSGGSGDDSIYGQLGSDIISGGTGNDLLYGDRADGLGVGGNDSITGGDGNDTIWGGGGNDVLEGGVGDDVLQGEAGADSLEGNDGHDTLWGGDDNDTLIGGAGNDALLGDAGDDSLSGGDDNDSLWGGDGDDVLEGGTGDDVLQGEQGADTLLGDEGNDVLWGGDDNDLLDGGDDNDWLEGEAGDDTLTGGLGDDIFVWDEASNDIITDFGTDSGGPYTDADQSNNDFVDLSGIFNDATLAAYNAANGTSFVHPIAAMNDDLADGVISFNGTDMTGPTLTMTGVTGGLTWDQTNVMCFGPDTRIVTLQGELRAADLAVGDKVLTLDSGYQPIRWIGRRTLSARDLTLSPKLRPIRIRAGALGKGMPESDLIVSPQHRVLVRGPVPERMFGAREILVAAKQLLELDGIEVAQDLPQIDYIHFLFDKHEIVWSNGTPTESLFTGPEALKAIHPDQIAEIFAIFPELRTADVERDERFEPARLLAPGRRARSMAGRLSRNGQLPLQQYSGAQVNESAKISA</sequence>
<keyword evidence="7" id="KW-0472">Membrane</keyword>
<dbReference type="GO" id="GO:0016539">
    <property type="term" value="P:intein-mediated protein splicing"/>
    <property type="evidence" value="ECO:0007669"/>
    <property type="project" value="InterPro"/>
</dbReference>
<evidence type="ECO:0000256" key="3">
    <source>
        <dbReference type="ARBA" id="ARBA00022525"/>
    </source>
</evidence>
<evidence type="ECO:0000256" key="7">
    <source>
        <dbReference type="ARBA" id="ARBA00023136"/>
    </source>
</evidence>
<feature type="compositionally biased region" description="Polar residues" evidence="8">
    <location>
        <begin position="124"/>
        <end position="136"/>
    </location>
</feature>
<feature type="compositionally biased region" description="Basic and acidic residues" evidence="8">
    <location>
        <begin position="18"/>
        <end position="31"/>
    </location>
</feature>
<dbReference type="STRING" id="1208323.B30_06831"/>
<feature type="compositionally biased region" description="Polar residues" evidence="8">
    <location>
        <begin position="1"/>
        <end position="16"/>
    </location>
</feature>
<dbReference type="PROSITE" id="PS50817">
    <property type="entry name" value="INTEIN_N_TER"/>
    <property type="match status" value="1"/>
</dbReference>
<comment type="subcellular location">
    <subcellularLocation>
        <location evidence="1">Membrane</location>
    </subcellularLocation>
    <subcellularLocation>
        <location evidence="2">Secreted</location>
    </subcellularLocation>
</comment>
<dbReference type="EMBL" id="AMRK01000003">
    <property type="protein sequence ID" value="EKE72676.1"/>
    <property type="molecule type" value="Genomic_DNA"/>
</dbReference>
<reference evidence="10 11" key="1">
    <citation type="submission" date="2012-09" db="EMBL/GenBank/DDBJ databases">
        <title>Celeribacter baekdonensis B30 Genome Sequencing.</title>
        <authorList>
            <person name="Wang W."/>
        </authorList>
    </citation>
    <scope>NUCLEOTIDE SEQUENCE [LARGE SCALE GENOMIC DNA]</scope>
    <source>
        <strain evidence="10 11">B30</strain>
    </source>
</reference>
<keyword evidence="6" id="KW-0843">Virulence</keyword>
<dbReference type="InterPro" id="IPR003995">
    <property type="entry name" value="RTX_toxin_determinant-A"/>
</dbReference>
<evidence type="ECO:0000256" key="5">
    <source>
        <dbReference type="ARBA" id="ARBA00022737"/>
    </source>
</evidence>
<evidence type="ECO:0000259" key="9">
    <source>
        <dbReference type="SMART" id="SM00306"/>
    </source>
</evidence>
<dbReference type="Pfam" id="PF13403">
    <property type="entry name" value="Hint_2"/>
    <property type="match status" value="1"/>
</dbReference>
<dbReference type="GO" id="GO:0090729">
    <property type="term" value="F:toxin activity"/>
    <property type="evidence" value="ECO:0007669"/>
    <property type="project" value="UniProtKB-KW"/>
</dbReference>
<keyword evidence="4" id="KW-0800">Toxin</keyword>
<evidence type="ECO:0000256" key="8">
    <source>
        <dbReference type="SAM" id="MobiDB-lite"/>
    </source>
</evidence>
<dbReference type="InterPro" id="IPR036844">
    <property type="entry name" value="Hint_dom_sf"/>
</dbReference>
<dbReference type="RefSeq" id="WP_009571311.1">
    <property type="nucleotide sequence ID" value="NZ_AMRK01000003.1"/>
</dbReference>
<evidence type="ECO:0000256" key="2">
    <source>
        <dbReference type="ARBA" id="ARBA00004613"/>
    </source>
</evidence>
<protein>
    <submittedName>
        <fullName evidence="10">Hemolysin-type calcium-binding protein</fullName>
    </submittedName>
</protein>
<feature type="compositionally biased region" description="Low complexity" evidence="8">
    <location>
        <begin position="244"/>
        <end position="253"/>
    </location>
</feature>
<evidence type="ECO:0000313" key="11">
    <source>
        <dbReference type="Proteomes" id="UP000006762"/>
    </source>
</evidence>
<dbReference type="PANTHER" id="PTHR38340:SF1">
    <property type="entry name" value="S-LAYER PROTEIN"/>
    <property type="match status" value="1"/>
</dbReference>
<dbReference type="PANTHER" id="PTHR38340">
    <property type="entry name" value="S-LAYER PROTEIN"/>
    <property type="match status" value="1"/>
</dbReference>
<dbReference type="GO" id="GO:0016020">
    <property type="term" value="C:membrane"/>
    <property type="evidence" value="ECO:0007669"/>
    <property type="project" value="UniProtKB-SubCell"/>
</dbReference>
<comment type="caution">
    <text evidence="10">The sequence shown here is derived from an EMBL/GenBank/DDBJ whole genome shotgun (WGS) entry which is preliminary data.</text>
</comment>
<dbReference type="SUPFAM" id="SSF51120">
    <property type="entry name" value="beta-Roll"/>
    <property type="match status" value="3"/>
</dbReference>
<dbReference type="SMART" id="SM00306">
    <property type="entry name" value="HintN"/>
    <property type="match status" value="1"/>
</dbReference>
<dbReference type="PRINTS" id="PR01488">
    <property type="entry name" value="RTXTOXINA"/>
</dbReference>
<organism evidence="10 11">
    <name type="scientific">Celeribacter baekdonensis B30</name>
    <dbReference type="NCBI Taxonomy" id="1208323"/>
    <lineage>
        <taxon>Bacteria</taxon>
        <taxon>Pseudomonadati</taxon>
        <taxon>Pseudomonadota</taxon>
        <taxon>Alphaproteobacteria</taxon>
        <taxon>Rhodobacterales</taxon>
        <taxon>Roseobacteraceae</taxon>
        <taxon>Celeribacter</taxon>
    </lineage>
</organism>
<dbReference type="InterPro" id="IPR011049">
    <property type="entry name" value="Serralysin-like_metalloprot_C"/>
</dbReference>
<dbReference type="GO" id="GO:0005509">
    <property type="term" value="F:calcium ion binding"/>
    <property type="evidence" value="ECO:0007669"/>
    <property type="project" value="InterPro"/>
</dbReference>
<dbReference type="Pfam" id="PF00353">
    <property type="entry name" value="HemolysinCabind"/>
    <property type="match status" value="8"/>
</dbReference>
<dbReference type="PROSITE" id="PS00330">
    <property type="entry name" value="HEMOLYSIN_CALCIUM"/>
    <property type="match status" value="5"/>
</dbReference>
<accession>K2IR47</accession>
<feature type="compositionally biased region" description="Acidic residues" evidence="8">
    <location>
        <begin position="299"/>
        <end position="319"/>
    </location>
</feature>
<evidence type="ECO:0000256" key="4">
    <source>
        <dbReference type="ARBA" id="ARBA00022656"/>
    </source>
</evidence>
<dbReference type="OrthoDB" id="6305173at2"/>
<evidence type="ECO:0000256" key="6">
    <source>
        <dbReference type="ARBA" id="ARBA00023026"/>
    </source>
</evidence>
<proteinExistence type="predicted"/>
<name>K2IR47_9RHOB</name>
<evidence type="ECO:0000256" key="1">
    <source>
        <dbReference type="ARBA" id="ARBA00004370"/>
    </source>
</evidence>
<dbReference type="InterPro" id="IPR006141">
    <property type="entry name" value="Intein_N"/>
</dbReference>
<feature type="region of interest" description="Disordered" evidence="8">
    <location>
        <begin position="208"/>
        <end position="230"/>
    </location>
</feature>
<feature type="region of interest" description="Disordered" evidence="8">
    <location>
        <begin position="1"/>
        <end position="33"/>
    </location>
</feature>
<dbReference type="Proteomes" id="UP000006762">
    <property type="component" value="Unassembled WGS sequence"/>
</dbReference>
<dbReference type="eggNOG" id="COG2931">
    <property type="taxonomic scope" value="Bacteria"/>
</dbReference>
<dbReference type="Gene3D" id="2.150.10.10">
    <property type="entry name" value="Serralysin-like metalloprotease, C-terminal"/>
    <property type="match status" value="6"/>
</dbReference>
<dbReference type="AlphaFoldDB" id="K2IR47"/>
<keyword evidence="3" id="KW-0964">Secreted</keyword>
<gene>
    <name evidence="10" type="ORF">B30_06831</name>
</gene>
<dbReference type="InterPro" id="IPR028992">
    <property type="entry name" value="Hedgehog/Intein_dom"/>
</dbReference>
<dbReference type="InterPro" id="IPR050557">
    <property type="entry name" value="RTX_toxin/Mannuronan_C5-epim"/>
</dbReference>
<keyword evidence="5" id="KW-0677">Repeat</keyword>
<dbReference type="InterPro" id="IPR001343">
    <property type="entry name" value="Hemolysn_Ca-bd"/>
</dbReference>